<keyword evidence="1" id="KW-0472">Membrane</keyword>
<keyword evidence="1" id="KW-0812">Transmembrane</keyword>
<feature type="transmembrane region" description="Helical" evidence="1">
    <location>
        <begin position="244"/>
        <end position="264"/>
    </location>
</feature>
<feature type="transmembrane region" description="Helical" evidence="1">
    <location>
        <begin position="334"/>
        <end position="355"/>
    </location>
</feature>
<organism evidence="2 3">
    <name type="scientific">Marasmius crinis-equi</name>
    <dbReference type="NCBI Taxonomy" id="585013"/>
    <lineage>
        <taxon>Eukaryota</taxon>
        <taxon>Fungi</taxon>
        <taxon>Dikarya</taxon>
        <taxon>Basidiomycota</taxon>
        <taxon>Agaricomycotina</taxon>
        <taxon>Agaricomycetes</taxon>
        <taxon>Agaricomycetidae</taxon>
        <taxon>Agaricales</taxon>
        <taxon>Marasmiineae</taxon>
        <taxon>Marasmiaceae</taxon>
        <taxon>Marasmius</taxon>
    </lineage>
</organism>
<gene>
    <name evidence="2" type="ORF">V5O48_004220</name>
</gene>
<protein>
    <submittedName>
        <fullName evidence="2">Uncharacterized protein</fullName>
    </submittedName>
</protein>
<keyword evidence="3" id="KW-1185">Reference proteome</keyword>
<proteinExistence type="predicted"/>
<evidence type="ECO:0000256" key="1">
    <source>
        <dbReference type="SAM" id="Phobius"/>
    </source>
</evidence>
<comment type="caution">
    <text evidence="2">The sequence shown here is derived from an EMBL/GenBank/DDBJ whole genome shotgun (WGS) entry which is preliminary data.</text>
</comment>
<name>A0ABR3FRF8_9AGAR</name>
<evidence type="ECO:0000313" key="3">
    <source>
        <dbReference type="Proteomes" id="UP001465976"/>
    </source>
</evidence>
<keyword evidence="1" id="KW-1133">Transmembrane helix</keyword>
<sequence length="459" mass="53976">MVEELTAQSAKEIIEHSPLIISHLITCHGRSEAPKAEVRHFLHLQASSLLLLLVVMWVKLIDLERLRRRSWAISLGHYGMMPEDVLMNEAVPNPILGPRTHFNFDRILLQFMDNIRKNLRRLNEDELGELHSAVDLLRIPELQSPGSPLHSNDLMNSVTTQLVKLPSVILFKWHSLPPVKSWELKLIYSTVTGISTHLMAMFSREQIWVEQALNARLLFASVRVDPRYWIQADLMKHRSEKSKVAYSFGEMIWLIGNSMIWSSVLKRVLRWLQRIEDGRHEEKVNDVERQQHWWNCWQELKLEARALQELMKSFEDKLNGRNYPSSDHNVPHDFWLLLLTSLVFLLGGLCTYSYLNEYFLRAQMLRYLDHENTGKDLHRLIDTYRPTPVKPRSSSEWGRVSERWRRDTESKPVAFLDKLGISPRMTVTEPDQVLQMLPKHEQRLLRIFNRTRIYQMASI</sequence>
<dbReference type="EMBL" id="JBAHYK010000139">
    <property type="protein sequence ID" value="KAL0577762.1"/>
    <property type="molecule type" value="Genomic_DNA"/>
</dbReference>
<feature type="transmembrane region" description="Helical" evidence="1">
    <location>
        <begin position="41"/>
        <end position="61"/>
    </location>
</feature>
<reference evidence="2 3" key="1">
    <citation type="submission" date="2024-02" db="EMBL/GenBank/DDBJ databases">
        <title>A draft genome for the cacao thread blight pathogen Marasmius crinis-equi.</title>
        <authorList>
            <person name="Cohen S.P."/>
            <person name="Baruah I.K."/>
            <person name="Amoako-Attah I."/>
            <person name="Bukari Y."/>
            <person name="Meinhardt L.W."/>
            <person name="Bailey B.A."/>
        </authorList>
    </citation>
    <scope>NUCLEOTIDE SEQUENCE [LARGE SCALE GENOMIC DNA]</scope>
    <source>
        <strain evidence="2 3">GH-76</strain>
    </source>
</reference>
<accession>A0ABR3FRF8</accession>
<dbReference type="Proteomes" id="UP001465976">
    <property type="component" value="Unassembled WGS sequence"/>
</dbReference>
<evidence type="ECO:0000313" key="2">
    <source>
        <dbReference type="EMBL" id="KAL0577762.1"/>
    </source>
</evidence>